<dbReference type="SUPFAM" id="SSF56219">
    <property type="entry name" value="DNase I-like"/>
    <property type="match status" value="1"/>
</dbReference>
<dbReference type="AlphaFoldDB" id="A0A6J7IUE1"/>
<organism evidence="2">
    <name type="scientific">freshwater metagenome</name>
    <dbReference type="NCBI Taxonomy" id="449393"/>
    <lineage>
        <taxon>unclassified sequences</taxon>
        <taxon>metagenomes</taxon>
        <taxon>ecological metagenomes</taxon>
    </lineage>
</organism>
<gene>
    <name evidence="2" type="ORF">UFOPK3773_00442</name>
</gene>
<accession>A0A6J7IUE1</accession>
<dbReference type="InterPro" id="IPR005135">
    <property type="entry name" value="Endo/exonuclease/phosphatase"/>
</dbReference>
<dbReference type="GO" id="GO:0003824">
    <property type="term" value="F:catalytic activity"/>
    <property type="evidence" value="ECO:0007669"/>
    <property type="project" value="InterPro"/>
</dbReference>
<proteinExistence type="predicted"/>
<dbReference type="EMBL" id="CAFBNF010000029">
    <property type="protein sequence ID" value="CAB4934406.1"/>
    <property type="molecule type" value="Genomic_DNA"/>
</dbReference>
<feature type="domain" description="Endonuclease/exonuclease/phosphatase" evidence="1">
    <location>
        <begin position="109"/>
        <end position="261"/>
    </location>
</feature>
<name>A0A6J7IUE1_9ZZZZ</name>
<evidence type="ECO:0000313" key="2">
    <source>
        <dbReference type="EMBL" id="CAB4934406.1"/>
    </source>
</evidence>
<protein>
    <submittedName>
        <fullName evidence="2">Unannotated protein</fullName>
    </submittedName>
</protein>
<dbReference type="Gene3D" id="3.60.10.10">
    <property type="entry name" value="Endonuclease/exonuclease/phosphatase"/>
    <property type="match status" value="1"/>
</dbReference>
<reference evidence="2" key="1">
    <citation type="submission" date="2020-05" db="EMBL/GenBank/DDBJ databases">
        <authorList>
            <person name="Chiriac C."/>
            <person name="Salcher M."/>
            <person name="Ghai R."/>
            <person name="Kavagutti S V."/>
        </authorList>
    </citation>
    <scope>NUCLEOTIDE SEQUENCE</scope>
</reference>
<dbReference type="Pfam" id="PF03372">
    <property type="entry name" value="Exo_endo_phos"/>
    <property type="match status" value="1"/>
</dbReference>
<dbReference type="InterPro" id="IPR036691">
    <property type="entry name" value="Endo/exonu/phosph_ase_sf"/>
</dbReference>
<evidence type="ECO:0000259" key="1">
    <source>
        <dbReference type="Pfam" id="PF03372"/>
    </source>
</evidence>
<sequence length="339" mass="37360">MDIGELVEWAHRYDGYARLAATPDALTELLDPARRAWLDTGGIPDWCGVDLLRGWMFWLARADYFGGSDPDEWAALAVALSRHPDAQPADRPPVPRGVDPDGAVRILVWNTAWARPGSAADQWLVNQKPEGADVVVLAEACIDVVASWGGHVVDAGNDWGYRTSKDRRKVLLWSPRPWRDVQTGSTDSTRGRLVRGVTDTTAGPVTVVGVCVPWRMAHVASGRKDAAPWQEHERFLREFRDLLSNEDGERPLLLAGDFNQTIPASRAPKALSDLLIECLSGAKVLTSGYKAEVRLLNHVAILHGTDLKLEETLIVPAAQGQRRLSDHDLVEVKLQATLR</sequence>